<dbReference type="STRING" id="316056.RPC_0726"/>
<sequence>MAGSERTEGAEPTAATGAAGEESGAGPAPGSGAGPNERPARTGDKGEYGPVPSPGPVASATPLEAITISCLANAHYHSGREAFLDTVHRWFMFLVIAFGATALTDVLPRISHSVFGFSLDVGAVKEACAASAAIIAALDLTFDLSNRARSHSMMKRRYYELLADLREGQKTIEHGRVCLERFSADEEPMYRVLYLSCWNSAQMTVFGKLAKKFEISFCGNLFKNWFRRPSAVYPMVDPRGDRERGFASSQSA</sequence>
<dbReference type="EMBL" id="CP000301">
    <property type="protein sequence ID" value="ABD86297.1"/>
    <property type="molecule type" value="Genomic_DNA"/>
</dbReference>
<proteinExistence type="predicted"/>
<dbReference type="KEGG" id="rpc:RPC_0726"/>
<accession>Q21BD9</accession>
<dbReference type="eggNOG" id="ENOG5031CEE">
    <property type="taxonomic scope" value="Bacteria"/>
</dbReference>
<organism evidence="2">
    <name type="scientific">Rhodopseudomonas palustris (strain BisB18)</name>
    <dbReference type="NCBI Taxonomy" id="316056"/>
    <lineage>
        <taxon>Bacteria</taxon>
        <taxon>Pseudomonadati</taxon>
        <taxon>Pseudomonadota</taxon>
        <taxon>Alphaproteobacteria</taxon>
        <taxon>Hyphomicrobiales</taxon>
        <taxon>Nitrobacteraceae</taxon>
        <taxon>Rhodopseudomonas</taxon>
    </lineage>
</organism>
<dbReference type="AlphaFoldDB" id="Q21BD9"/>
<dbReference type="HOGENOM" id="CLU_1102148_0_0_5"/>
<evidence type="ECO:0000313" key="2">
    <source>
        <dbReference type="EMBL" id="ABD86297.1"/>
    </source>
</evidence>
<gene>
    <name evidence="2" type="ordered locus">RPC_0726</name>
</gene>
<feature type="compositionally biased region" description="Basic and acidic residues" evidence="1">
    <location>
        <begin position="38"/>
        <end position="47"/>
    </location>
</feature>
<reference evidence="2" key="1">
    <citation type="submission" date="2006-03" db="EMBL/GenBank/DDBJ databases">
        <title>Complete sequence of Rhodopseudomonas palustris BisB18.</title>
        <authorList>
            <consortium name="US DOE Joint Genome Institute"/>
            <person name="Copeland A."/>
            <person name="Lucas S."/>
            <person name="Lapidus A."/>
            <person name="Barry K."/>
            <person name="Detter J.C."/>
            <person name="Glavina del Rio T."/>
            <person name="Hammon N."/>
            <person name="Israni S."/>
            <person name="Dalin E."/>
            <person name="Tice H."/>
            <person name="Pitluck S."/>
            <person name="Chain P."/>
            <person name="Malfatti S."/>
            <person name="Shin M."/>
            <person name="Vergez L."/>
            <person name="Schmutz J."/>
            <person name="Larimer F."/>
            <person name="Land M."/>
            <person name="Hauser L."/>
            <person name="Pelletier D.A."/>
            <person name="Kyrpides N."/>
            <person name="Anderson I."/>
            <person name="Oda Y."/>
            <person name="Harwood C.S."/>
            <person name="Richardson P."/>
        </authorList>
    </citation>
    <scope>NUCLEOTIDE SEQUENCE [LARGE SCALE GENOMIC DNA]</scope>
    <source>
        <strain evidence="2">BisB18</strain>
    </source>
</reference>
<evidence type="ECO:0000256" key="1">
    <source>
        <dbReference type="SAM" id="MobiDB-lite"/>
    </source>
</evidence>
<name>Q21BD9_RHOPB</name>
<protein>
    <submittedName>
        <fullName evidence="2">Uncharacterized protein</fullName>
    </submittedName>
</protein>
<feature type="compositionally biased region" description="Low complexity" evidence="1">
    <location>
        <begin position="10"/>
        <end position="26"/>
    </location>
</feature>
<feature type="region of interest" description="Disordered" evidence="1">
    <location>
        <begin position="1"/>
        <end position="56"/>
    </location>
</feature>